<dbReference type="EMBL" id="UZAL01002497">
    <property type="protein sequence ID" value="VDO83342.1"/>
    <property type="molecule type" value="Genomic_DNA"/>
</dbReference>
<gene>
    <name evidence="1" type="ORF">SMTD_LOCUS1994</name>
</gene>
<proteinExistence type="predicted"/>
<keyword evidence="2" id="KW-1185">Reference proteome</keyword>
<dbReference type="Proteomes" id="UP000269396">
    <property type="component" value="Unassembled WGS sequence"/>
</dbReference>
<sequence length="40" mass="4535">MRLIGFCFGFEFDSSVNICLNKKSLFIHLARDSQLSVANI</sequence>
<evidence type="ECO:0000313" key="2">
    <source>
        <dbReference type="Proteomes" id="UP000269396"/>
    </source>
</evidence>
<name>A0A3P8CGK1_9TREM</name>
<reference evidence="1 2" key="1">
    <citation type="submission" date="2018-11" db="EMBL/GenBank/DDBJ databases">
        <authorList>
            <consortium name="Pathogen Informatics"/>
        </authorList>
    </citation>
    <scope>NUCLEOTIDE SEQUENCE [LARGE SCALE GENOMIC DNA]</scope>
    <source>
        <strain>Denwood</strain>
        <strain evidence="2">Zambia</strain>
    </source>
</reference>
<organism evidence="1 2">
    <name type="scientific">Schistosoma mattheei</name>
    <dbReference type="NCBI Taxonomy" id="31246"/>
    <lineage>
        <taxon>Eukaryota</taxon>
        <taxon>Metazoa</taxon>
        <taxon>Spiralia</taxon>
        <taxon>Lophotrochozoa</taxon>
        <taxon>Platyhelminthes</taxon>
        <taxon>Trematoda</taxon>
        <taxon>Digenea</taxon>
        <taxon>Strigeidida</taxon>
        <taxon>Schistosomatoidea</taxon>
        <taxon>Schistosomatidae</taxon>
        <taxon>Schistosoma</taxon>
    </lineage>
</organism>
<protein>
    <submittedName>
        <fullName evidence="1">Uncharacterized protein</fullName>
    </submittedName>
</protein>
<accession>A0A3P8CGK1</accession>
<dbReference type="AlphaFoldDB" id="A0A3P8CGK1"/>
<evidence type="ECO:0000313" key="1">
    <source>
        <dbReference type="EMBL" id="VDO83342.1"/>
    </source>
</evidence>